<sequence length="41" mass="5084">MNGNERKMEIKGSIVLEKRIERDFFMIWYQNKKNELNLTYC</sequence>
<reference evidence="1 2" key="1">
    <citation type="submission" date="2016-01" db="EMBL/GenBank/DDBJ databases">
        <title>Draft Genome Sequences of Seven Thermophilic Sporeformers Isolated from Foods.</title>
        <authorList>
            <person name="Berendsen E.M."/>
            <person name="Wells-Bennik M.H."/>
            <person name="Krawcyk A.O."/>
            <person name="De Jong A."/>
            <person name="Holsappel S."/>
            <person name="Eijlander R.T."/>
            <person name="Kuipers O.P."/>
        </authorList>
    </citation>
    <scope>NUCLEOTIDE SEQUENCE [LARGE SCALE GENOMIC DNA]</scope>
    <source>
        <strain evidence="1 2">B4135</strain>
    </source>
</reference>
<organism evidence="1 2">
    <name type="scientific">Caldibacillus debilis</name>
    <dbReference type="NCBI Taxonomy" id="301148"/>
    <lineage>
        <taxon>Bacteria</taxon>
        <taxon>Bacillati</taxon>
        <taxon>Bacillota</taxon>
        <taxon>Bacilli</taxon>
        <taxon>Bacillales</taxon>
        <taxon>Bacillaceae</taxon>
        <taxon>Caldibacillus</taxon>
    </lineage>
</organism>
<evidence type="ECO:0000313" key="2">
    <source>
        <dbReference type="Proteomes" id="UP000075683"/>
    </source>
</evidence>
<dbReference type="Proteomes" id="UP000075683">
    <property type="component" value="Unassembled WGS sequence"/>
</dbReference>
<accession>A0A150MDX2</accession>
<comment type="caution">
    <text evidence="1">The sequence shown here is derived from an EMBL/GenBank/DDBJ whole genome shotgun (WGS) entry which is preliminary data.</text>
</comment>
<gene>
    <name evidence="1" type="ORF">B4135_1136</name>
</gene>
<proteinExistence type="predicted"/>
<dbReference type="EMBL" id="LQYT01000009">
    <property type="protein sequence ID" value="KYD22653.1"/>
    <property type="molecule type" value="Genomic_DNA"/>
</dbReference>
<evidence type="ECO:0000313" key="1">
    <source>
        <dbReference type="EMBL" id="KYD22653.1"/>
    </source>
</evidence>
<dbReference type="AlphaFoldDB" id="A0A150MDX2"/>
<name>A0A150MDX2_9BACI</name>
<protein>
    <submittedName>
        <fullName evidence="1">Uncharacterized protein</fullName>
    </submittedName>
</protein>